<sequence length="159" mass="17348">MTLVPETKNVAMIELWASEVFHNGDTGKLNLDTSPISADICSTQECCSRTASDTIDDGDSAGAIAIHQWEWLLTRYHRQKQELEEAMVNGTTETLLTILLRGSFKLDNNNSIAKHSVQQPSASQPASHPPNQPASQPDKAARCVTVSVLQYPLHLSPPA</sequence>
<reference evidence="2 3" key="1">
    <citation type="journal article" date="2024" name="Ann. Entomol. Soc. Am.">
        <title>Genomic analyses of the southern and eastern yellowjacket wasps (Hymenoptera: Vespidae) reveal evolutionary signatures of social life.</title>
        <authorList>
            <person name="Catto M.A."/>
            <person name="Caine P.B."/>
            <person name="Orr S.E."/>
            <person name="Hunt B.G."/>
            <person name="Goodisman M.A.D."/>
        </authorList>
    </citation>
    <scope>NUCLEOTIDE SEQUENCE [LARGE SCALE GENOMIC DNA]</scope>
    <source>
        <strain evidence="2">232</strain>
        <tissue evidence="2">Head and thorax</tissue>
    </source>
</reference>
<dbReference type="EMBL" id="JAYRBN010000046">
    <property type="protein sequence ID" value="KAL2745111.1"/>
    <property type="molecule type" value="Genomic_DNA"/>
</dbReference>
<evidence type="ECO:0000256" key="1">
    <source>
        <dbReference type="SAM" id="MobiDB-lite"/>
    </source>
</evidence>
<evidence type="ECO:0000313" key="2">
    <source>
        <dbReference type="EMBL" id="KAL2745111.1"/>
    </source>
</evidence>
<accession>A0ABD2CJB4</accession>
<feature type="region of interest" description="Disordered" evidence="1">
    <location>
        <begin position="114"/>
        <end position="140"/>
    </location>
</feature>
<proteinExistence type="predicted"/>
<gene>
    <name evidence="2" type="ORF">V1477_006528</name>
</gene>
<dbReference type="AlphaFoldDB" id="A0ABD2CJB4"/>
<dbReference type="Proteomes" id="UP001607303">
    <property type="component" value="Unassembled WGS sequence"/>
</dbReference>
<keyword evidence="3" id="KW-1185">Reference proteome</keyword>
<name>A0ABD2CJB4_VESMC</name>
<evidence type="ECO:0000313" key="3">
    <source>
        <dbReference type="Proteomes" id="UP001607303"/>
    </source>
</evidence>
<comment type="caution">
    <text evidence="2">The sequence shown here is derived from an EMBL/GenBank/DDBJ whole genome shotgun (WGS) entry which is preliminary data.</text>
</comment>
<protein>
    <submittedName>
        <fullName evidence="2">Uncharacterized protein</fullName>
    </submittedName>
</protein>
<organism evidence="2 3">
    <name type="scientific">Vespula maculifrons</name>
    <name type="common">Eastern yellow jacket</name>
    <name type="synonym">Wasp</name>
    <dbReference type="NCBI Taxonomy" id="7453"/>
    <lineage>
        <taxon>Eukaryota</taxon>
        <taxon>Metazoa</taxon>
        <taxon>Ecdysozoa</taxon>
        <taxon>Arthropoda</taxon>
        <taxon>Hexapoda</taxon>
        <taxon>Insecta</taxon>
        <taxon>Pterygota</taxon>
        <taxon>Neoptera</taxon>
        <taxon>Endopterygota</taxon>
        <taxon>Hymenoptera</taxon>
        <taxon>Apocrita</taxon>
        <taxon>Aculeata</taxon>
        <taxon>Vespoidea</taxon>
        <taxon>Vespidae</taxon>
        <taxon>Vespinae</taxon>
        <taxon>Vespula</taxon>
    </lineage>
</organism>
<feature type="compositionally biased region" description="Low complexity" evidence="1">
    <location>
        <begin position="116"/>
        <end position="126"/>
    </location>
</feature>